<name>A0A7Y9G7M8_9ACTN</name>
<keyword evidence="2" id="KW-1185">Reference proteome</keyword>
<sequence>MLFLLGYALDAEGWREENVSLDAEPELLPALASLFEWQADRPLRQHTLDLDQPPATLLAAVRRLTERLEPQTFGATQSG</sequence>
<dbReference type="EMBL" id="JACCBT010000001">
    <property type="protein sequence ID" value="NYE10085.1"/>
    <property type="molecule type" value="Genomic_DNA"/>
</dbReference>
<proteinExistence type="predicted"/>
<evidence type="ECO:0000313" key="2">
    <source>
        <dbReference type="Proteomes" id="UP000591272"/>
    </source>
</evidence>
<dbReference type="RefSeq" id="WP_179831647.1">
    <property type="nucleotide sequence ID" value="NZ_BMRD01000005.1"/>
</dbReference>
<protein>
    <submittedName>
        <fullName evidence="1">Uncharacterized protein</fullName>
    </submittedName>
</protein>
<reference evidence="1 2" key="1">
    <citation type="submission" date="2020-07" db="EMBL/GenBank/DDBJ databases">
        <title>Sequencing the genomes of 1000 actinobacteria strains.</title>
        <authorList>
            <person name="Klenk H.-P."/>
        </authorList>
    </citation>
    <scope>NUCLEOTIDE SEQUENCE [LARGE SCALE GENOMIC DNA]</scope>
    <source>
        <strain evidence="1 2">DSM 43461</strain>
    </source>
</reference>
<dbReference type="Proteomes" id="UP000591272">
    <property type="component" value="Unassembled WGS sequence"/>
</dbReference>
<gene>
    <name evidence="1" type="ORF">BJ999_000381</name>
</gene>
<evidence type="ECO:0000313" key="1">
    <source>
        <dbReference type="EMBL" id="NYE10085.1"/>
    </source>
</evidence>
<accession>A0A7Y9G7M8</accession>
<dbReference type="AlphaFoldDB" id="A0A7Y9G7M8"/>
<comment type="caution">
    <text evidence="1">The sequence shown here is derived from an EMBL/GenBank/DDBJ whole genome shotgun (WGS) entry which is preliminary data.</text>
</comment>
<organism evidence="1 2">
    <name type="scientific">Actinomadura citrea</name>
    <dbReference type="NCBI Taxonomy" id="46158"/>
    <lineage>
        <taxon>Bacteria</taxon>
        <taxon>Bacillati</taxon>
        <taxon>Actinomycetota</taxon>
        <taxon>Actinomycetes</taxon>
        <taxon>Streptosporangiales</taxon>
        <taxon>Thermomonosporaceae</taxon>
        <taxon>Actinomadura</taxon>
    </lineage>
</organism>